<comment type="function">
    <text evidence="8">Catalyzes the deamination of adenosine to inosine at the wobble position 34 of tRNA(Arg2).</text>
</comment>
<keyword evidence="6 8" id="KW-0862">Zinc</keyword>
<dbReference type="GO" id="GO:0002100">
    <property type="term" value="P:tRNA wobble adenosine to inosine editing"/>
    <property type="evidence" value="ECO:0007669"/>
    <property type="project" value="UniProtKB-UniRule"/>
</dbReference>
<dbReference type="Proteomes" id="UP000317365">
    <property type="component" value="Chromosome"/>
</dbReference>
<dbReference type="InterPro" id="IPR016192">
    <property type="entry name" value="APOBEC/CMP_deaminase_Zn-bd"/>
</dbReference>
<dbReference type="AlphaFoldDB" id="A0A515ENX3"/>
<sequence length="441" mass="48189">MQVAEYPPVAGQDDTYFMRLALQQCSQSGESGEVPVGAIVVKDGQVISAGSNSPVREHDPTAHAEIKALRAAAAHFKNYRLDGCELYVTLEPCAMCAGAMLHARIKRVVFGASDPKTGAAGSVIDLFSQPQLNHHTSVAQGVLEDECAQQLREFFLRKRREKRESSCRLRDDSLRTSDSRFDFLGIDVFSSVYLDGLASLRGWRLHYFHAVAPVRSAPVYLCLHASNTWAYTFREVLRGVSAHGNGTAIAPDLVGFGKSDKPKREDAHDLTLHVQILQEMVNHLNLSNIVLVLQGDALHLGIQLLLQDRDRFCGLIMVDPPSWAGAFVSKADHHLDLPTDAAGLPLAIEDAPFPDAGHRAGPRAFASQVAAGATSQGSVFIEKVTQFFHDEWPHPTVIVKRKHPTLTAGLQQRKRGSTSAIPAVLIDDRLAMSLFTYFAAG</sequence>
<keyword evidence="3 8" id="KW-0819">tRNA processing</keyword>
<dbReference type="PROSITE" id="PS00903">
    <property type="entry name" value="CYT_DCMP_DEAMINASES_1"/>
    <property type="match status" value="1"/>
</dbReference>
<evidence type="ECO:0000259" key="9">
    <source>
        <dbReference type="PROSITE" id="PS51747"/>
    </source>
</evidence>
<dbReference type="GO" id="GO:0008270">
    <property type="term" value="F:zinc ion binding"/>
    <property type="evidence" value="ECO:0007669"/>
    <property type="project" value="UniProtKB-UniRule"/>
</dbReference>
<evidence type="ECO:0000256" key="3">
    <source>
        <dbReference type="ARBA" id="ARBA00022694"/>
    </source>
</evidence>
<comment type="subunit">
    <text evidence="2 8">Homodimer.</text>
</comment>
<dbReference type="InterPro" id="IPR016193">
    <property type="entry name" value="Cytidine_deaminase-like"/>
</dbReference>
<dbReference type="KEGG" id="rhg:EXZ61_09440"/>
<feature type="binding site" evidence="8">
    <location>
        <position position="96"/>
    </location>
    <ligand>
        <name>Zn(2+)</name>
        <dbReference type="ChEBI" id="CHEBI:29105"/>
        <note>catalytic</note>
    </ligand>
</feature>
<comment type="similarity">
    <text evidence="1">Belongs to the cytidine and deoxycytidylate deaminase family. ADAT2 subfamily.</text>
</comment>
<keyword evidence="11" id="KW-1185">Reference proteome</keyword>
<evidence type="ECO:0000313" key="10">
    <source>
        <dbReference type="EMBL" id="QDL54367.1"/>
    </source>
</evidence>
<feature type="binding site" evidence="8">
    <location>
        <position position="93"/>
    </location>
    <ligand>
        <name>Zn(2+)</name>
        <dbReference type="ChEBI" id="CHEBI:29105"/>
        <note>catalytic</note>
    </ligand>
</feature>
<dbReference type="Pfam" id="PF00383">
    <property type="entry name" value="dCMP_cyt_deam_1"/>
    <property type="match status" value="1"/>
</dbReference>
<dbReference type="FunFam" id="3.40.140.10:FF:000005">
    <property type="entry name" value="tRNA-specific adenosine deaminase"/>
    <property type="match status" value="1"/>
</dbReference>
<dbReference type="SUPFAM" id="SSF53474">
    <property type="entry name" value="alpha/beta-Hydrolases"/>
    <property type="match status" value="1"/>
</dbReference>
<accession>A0A515ENX3</accession>
<evidence type="ECO:0000256" key="5">
    <source>
        <dbReference type="ARBA" id="ARBA00022801"/>
    </source>
</evidence>
<dbReference type="CDD" id="cd01285">
    <property type="entry name" value="nucleoside_deaminase"/>
    <property type="match status" value="1"/>
</dbReference>
<feature type="binding site" evidence="8">
    <location>
        <position position="63"/>
    </location>
    <ligand>
        <name>Zn(2+)</name>
        <dbReference type="ChEBI" id="CHEBI:29105"/>
        <note>catalytic</note>
    </ligand>
</feature>
<dbReference type="SUPFAM" id="SSF53927">
    <property type="entry name" value="Cytidine deaminase-like"/>
    <property type="match status" value="1"/>
</dbReference>
<gene>
    <name evidence="8 10" type="primary">tadA</name>
    <name evidence="10" type="ORF">EXZ61_09440</name>
</gene>
<protein>
    <recommendedName>
        <fullName evidence="8">tRNA-specific adenosine deaminase</fullName>
        <ecNumber evidence="8">3.5.4.33</ecNumber>
    </recommendedName>
</protein>
<evidence type="ECO:0000256" key="6">
    <source>
        <dbReference type="ARBA" id="ARBA00022833"/>
    </source>
</evidence>
<name>A0A515ENX3_9BURK</name>
<dbReference type="InterPro" id="IPR028883">
    <property type="entry name" value="tRNA_aden_deaminase"/>
</dbReference>
<dbReference type="HAMAP" id="MF_00972">
    <property type="entry name" value="tRNA_aden_deaminase"/>
    <property type="match status" value="1"/>
</dbReference>
<dbReference type="EMBL" id="CP036282">
    <property type="protein sequence ID" value="QDL54367.1"/>
    <property type="molecule type" value="Genomic_DNA"/>
</dbReference>
<organism evidence="10 11">
    <name type="scientific">Rhodoferax aquaticus</name>
    <dbReference type="NCBI Taxonomy" id="2527691"/>
    <lineage>
        <taxon>Bacteria</taxon>
        <taxon>Pseudomonadati</taxon>
        <taxon>Pseudomonadota</taxon>
        <taxon>Betaproteobacteria</taxon>
        <taxon>Burkholderiales</taxon>
        <taxon>Comamonadaceae</taxon>
        <taxon>Rhodoferax</taxon>
    </lineage>
</organism>
<dbReference type="RefSeq" id="WP_142811220.1">
    <property type="nucleotide sequence ID" value="NZ_CP036282.1"/>
</dbReference>
<dbReference type="NCBIfam" id="NF008113">
    <property type="entry name" value="PRK10860.1"/>
    <property type="match status" value="1"/>
</dbReference>
<dbReference type="InterPro" id="IPR002125">
    <property type="entry name" value="CMP_dCMP_dom"/>
</dbReference>
<dbReference type="EC" id="3.5.4.33" evidence="8"/>
<dbReference type="PROSITE" id="PS51747">
    <property type="entry name" value="CYT_DCMP_DEAMINASES_2"/>
    <property type="match status" value="1"/>
</dbReference>
<feature type="domain" description="CMP/dCMP-type deaminase" evidence="9">
    <location>
        <begin position="12"/>
        <end position="139"/>
    </location>
</feature>
<proteinExistence type="inferred from homology"/>
<dbReference type="Gene3D" id="3.40.140.10">
    <property type="entry name" value="Cytidine Deaminase, domain 2"/>
    <property type="match status" value="1"/>
</dbReference>
<reference evidence="11" key="2">
    <citation type="journal article" date="2020" name="Int. J. Syst. Evol. Microbiol.">
        <title>Genomic insights into a novel species Rhodoferax aquaticus sp. nov., isolated from freshwater.</title>
        <authorList>
            <person name="Li T."/>
            <person name="Zhuo Y."/>
            <person name="Jin C.Z."/>
            <person name="Wu X."/>
            <person name="Ko S.R."/>
            <person name="Jin F.J."/>
            <person name="Ahn C.Y."/>
            <person name="Oh H.M."/>
            <person name="Lee H.G."/>
            <person name="Jin L."/>
        </authorList>
    </citation>
    <scope>NUCLEOTIDE SEQUENCE [LARGE SCALE GENOMIC DNA]</scope>
    <source>
        <strain evidence="11">Gr-4</strain>
    </source>
</reference>
<keyword evidence="4 8" id="KW-0479">Metal-binding</keyword>
<dbReference type="GO" id="GO:0052717">
    <property type="term" value="F:tRNA-specific adenosine-34 deaminase activity"/>
    <property type="evidence" value="ECO:0007669"/>
    <property type="project" value="UniProtKB-UniRule"/>
</dbReference>
<reference evidence="11" key="1">
    <citation type="submission" date="2019-02" db="EMBL/GenBank/DDBJ databases">
        <title>Complete genome sequence of Rhodoferax sp. Gr-4.</title>
        <authorList>
            <person name="Jin L."/>
        </authorList>
    </citation>
    <scope>NUCLEOTIDE SEQUENCE [LARGE SCALE GENOMIC DNA]</scope>
    <source>
        <strain evidence="11">Gr-4</strain>
    </source>
</reference>
<evidence type="ECO:0000256" key="1">
    <source>
        <dbReference type="ARBA" id="ARBA00010669"/>
    </source>
</evidence>
<evidence type="ECO:0000256" key="7">
    <source>
        <dbReference type="ARBA" id="ARBA00048045"/>
    </source>
</evidence>
<evidence type="ECO:0000313" key="11">
    <source>
        <dbReference type="Proteomes" id="UP000317365"/>
    </source>
</evidence>
<dbReference type="PANTHER" id="PTHR11079:SF202">
    <property type="entry name" value="TRNA-SPECIFIC ADENOSINE DEAMINASE"/>
    <property type="match status" value="1"/>
</dbReference>
<evidence type="ECO:0000256" key="8">
    <source>
        <dbReference type="HAMAP-Rule" id="MF_00972"/>
    </source>
</evidence>
<dbReference type="InterPro" id="IPR029058">
    <property type="entry name" value="AB_hydrolase_fold"/>
</dbReference>
<comment type="cofactor">
    <cofactor evidence="8">
        <name>Zn(2+)</name>
        <dbReference type="ChEBI" id="CHEBI:29105"/>
    </cofactor>
    <text evidence="8">Binds 1 zinc ion per subunit.</text>
</comment>
<feature type="active site" description="Proton donor" evidence="8">
    <location>
        <position position="65"/>
    </location>
</feature>
<evidence type="ECO:0000256" key="4">
    <source>
        <dbReference type="ARBA" id="ARBA00022723"/>
    </source>
</evidence>
<evidence type="ECO:0000256" key="2">
    <source>
        <dbReference type="ARBA" id="ARBA00011738"/>
    </source>
</evidence>
<comment type="catalytic activity">
    <reaction evidence="7 8">
        <text>adenosine(34) in tRNA + H2O + H(+) = inosine(34) in tRNA + NH4(+)</text>
        <dbReference type="Rhea" id="RHEA:43168"/>
        <dbReference type="Rhea" id="RHEA-COMP:10373"/>
        <dbReference type="Rhea" id="RHEA-COMP:10374"/>
        <dbReference type="ChEBI" id="CHEBI:15377"/>
        <dbReference type="ChEBI" id="CHEBI:15378"/>
        <dbReference type="ChEBI" id="CHEBI:28938"/>
        <dbReference type="ChEBI" id="CHEBI:74411"/>
        <dbReference type="ChEBI" id="CHEBI:82852"/>
        <dbReference type="EC" id="3.5.4.33"/>
    </reaction>
</comment>
<keyword evidence="5 8" id="KW-0378">Hydrolase</keyword>
<dbReference type="PANTHER" id="PTHR11079">
    <property type="entry name" value="CYTOSINE DEAMINASE FAMILY MEMBER"/>
    <property type="match status" value="1"/>
</dbReference>
<dbReference type="Gene3D" id="3.40.50.1820">
    <property type="entry name" value="alpha/beta hydrolase"/>
    <property type="match status" value="1"/>
</dbReference>